<evidence type="ECO:0000313" key="2">
    <source>
        <dbReference type="Proteomes" id="UP000765509"/>
    </source>
</evidence>
<protein>
    <submittedName>
        <fullName evidence="1">Uncharacterized protein</fullName>
    </submittedName>
</protein>
<organism evidence="1 2">
    <name type="scientific">Austropuccinia psidii MF-1</name>
    <dbReference type="NCBI Taxonomy" id="1389203"/>
    <lineage>
        <taxon>Eukaryota</taxon>
        <taxon>Fungi</taxon>
        <taxon>Dikarya</taxon>
        <taxon>Basidiomycota</taxon>
        <taxon>Pucciniomycotina</taxon>
        <taxon>Pucciniomycetes</taxon>
        <taxon>Pucciniales</taxon>
        <taxon>Sphaerophragmiaceae</taxon>
        <taxon>Austropuccinia</taxon>
    </lineage>
</organism>
<reference evidence="1" key="1">
    <citation type="submission" date="2021-03" db="EMBL/GenBank/DDBJ databases">
        <title>Draft genome sequence of rust myrtle Austropuccinia psidii MF-1, a brazilian biotype.</title>
        <authorList>
            <person name="Quecine M.C."/>
            <person name="Pachon D.M.R."/>
            <person name="Bonatelli M.L."/>
            <person name="Correr F.H."/>
            <person name="Franceschini L.M."/>
            <person name="Leite T.F."/>
            <person name="Margarido G.R.A."/>
            <person name="Almeida C.A."/>
            <person name="Ferrarezi J.A."/>
            <person name="Labate C.A."/>
        </authorList>
    </citation>
    <scope>NUCLEOTIDE SEQUENCE</scope>
    <source>
        <strain evidence="1">MF-1</strain>
    </source>
</reference>
<accession>A0A9Q3GVD7</accession>
<dbReference type="Proteomes" id="UP000765509">
    <property type="component" value="Unassembled WGS sequence"/>
</dbReference>
<gene>
    <name evidence="1" type="ORF">O181_021046</name>
</gene>
<name>A0A9Q3GVD7_9BASI</name>
<sequence>MEIDRRKNSRFFEWAPEFGAPDSEDTETEWIETPTLGISSSELHNESFSSVTKTYAKHKQCSMMLQLLQQKYRIPELQSHLEEP</sequence>
<comment type="caution">
    <text evidence="1">The sequence shown here is derived from an EMBL/GenBank/DDBJ whole genome shotgun (WGS) entry which is preliminary data.</text>
</comment>
<dbReference type="AlphaFoldDB" id="A0A9Q3GVD7"/>
<proteinExistence type="predicted"/>
<keyword evidence="2" id="KW-1185">Reference proteome</keyword>
<evidence type="ECO:0000313" key="1">
    <source>
        <dbReference type="EMBL" id="MBW0481331.1"/>
    </source>
</evidence>
<dbReference type="EMBL" id="AVOT02006345">
    <property type="protein sequence ID" value="MBW0481331.1"/>
    <property type="molecule type" value="Genomic_DNA"/>
</dbReference>